<reference evidence="6" key="4">
    <citation type="submission" date="2025-05" db="UniProtKB">
        <authorList>
            <consortium name="EnsemblFungi"/>
        </authorList>
    </citation>
    <scope>IDENTIFICATION</scope>
    <source>
        <strain evidence="6">isolate 1-1 / race 1 (BBBD)</strain>
    </source>
</reference>
<keyword evidence="7" id="KW-1185">Reference proteome</keyword>
<dbReference type="InterPro" id="IPR003958">
    <property type="entry name" value="CBFA_NFYB_domain"/>
</dbReference>
<evidence type="ECO:0000256" key="3">
    <source>
        <dbReference type="SAM" id="MobiDB-lite"/>
    </source>
</evidence>
<dbReference type="PANTHER" id="PTHR10252:SF54">
    <property type="entry name" value="CHROMATIN ACCESSIBILITY COMPLEX PROTEIN 1"/>
    <property type="match status" value="1"/>
</dbReference>
<feature type="region of interest" description="Disordered" evidence="3">
    <location>
        <begin position="226"/>
        <end position="270"/>
    </location>
</feature>
<dbReference type="GO" id="GO:0006261">
    <property type="term" value="P:DNA-templated DNA replication"/>
    <property type="evidence" value="ECO:0007669"/>
    <property type="project" value="TreeGrafter"/>
</dbReference>
<proteinExistence type="predicted"/>
<sequence length="270" mass="30188">MSSSPLSSTLSTPPKTKIDELPVGEELEEEQEEVEEDQDEEDQDDGEGEEIEEEPEEHEDKSPHGVKGPQADQLRPQPQQSATNQPPAQRNQQRTKKVHQQKVVGTTILPVTRVTRAAKQDKDIKIVSKEAVFLISIATEFFVKKLTDSAFERSKRERRVFVKYNDVASAVKRNPEYDWLEEVIPASLPLGTILRDPTIPTSSTAITNSLPTDTLMKLNDQSSAQQSKVSLAVNSHTDSLDTDSHPNPELHPIDDDGMDVDDQDELDEDL</sequence>
<reference evidence="6 7" key="3">
    <citation type="journal article" date="2017" name="G3 (Bethesda)">
        <title>Comparative analysis highlights variable genome content of wheat rusts and divergence of the mating loci.</title>
        <authorList>
            <person name="Cuomo C.A."/>
            <person name="Bakkeren G."/>
            <person name="Khalil H.B."/>
            <person name="Panwar V."/>
            <person name="Joly D."/>
            <person name="Linning R."/>
            <person name="Sakthikumar S."/>
            <person name="Song X."/>
            <person name="Adiconis X."/>
            <person name="Fan L."/>
            <person name="Goldberg J.M."/>
            <person name="Levin J.Z."/>
            <person name="Young S."/>
            <person name="Zeng Q."/>
            <person name="Anikster Y."/>
            <person name="Bruce M."/>
            <person name="Wang M."/>
            <person name="Yin C."/>
            <person name="McCallum B."/>
            <person name="Szabo L.J."/>
            <person name="Hulbert S."/>
            <person name="Chen X."/>
            <person name="Fellers J.P."/>
        </authorList>
    </citation>
    <scope>NUCLEOTIDE SEQUENCE</scope>
    <source>
        <strain evidence="6">isolate 1-1 / race 1 (BBBD)</strain>
        <strain evidence="7">Isolate 1-1 / race 1 (BBBD)</strain>
    </source>
</reference>
<dbReference type="Proteomes" id="UP000005240">
    <property type="component" value="Unassembled WGS sequence"/>
</dbReference>
<feature type="compositionally biased region" description="Acidic residues" evidence="3">
    <location>
        <begin position="255"/>
        <end position="270"/>
    </location>
</feature>
<feature type="region of interest" description="Disordered" evidence="3">
    <location>
        <begin position="1"/>
        <end position="101"/>
    </location>
</feature>
<dbReference type="EMBL" id="ADAS02000018">
    <property type="protein sequence ID" value="OAV96696.1"/>
    <property type="molecule type" value="Genomic_DNA"/>
</dbReference>
<gene>
    <name evidence="5" type="ORF">PTTG_08506</name>
</gene>
<evidence type="ECO:0000259" key="4">
    <source>
        <dbReference type="Pfam" id="PF00808"/>
    </source>
</evidence>
<reference evidence="5" key="1">
    <citation type="submission" date="2009-11" db="EMBL/GenBank/DDBJ databases">
        <authorList>
            <consortium name="The Broad Institute Genome Sequencing Platform"/>
            <person name="Ward D."/>
            <person name="Feldgarden M."/>
            <person name="Earl A."/>
            <person name="Young S.K."/>
            <person name="Zeng Q."/>
            <person name="Koehrsen M."/>
            <person name="Alvarado L."/>
            <person name="Berlin A."/>
            <person name="Bochicchio J."/>
            <person name="Borenstein D."/>
            <person name="Chapman S.B."/>
            <person name="Chen Z."/>
            <person name="Engels R."/>
            <person name="Freedman E."/>
            <person name="Gellesch M."/>
            <person name="Goldberg J."/>
            <person name="Griggs A."/>
            <person name="Gujja S."/>
            <person name="Heilman E."/>
            <person name="Heiman D."/>
            <person name="Hepburn T."/>
            <person name="Howarth C."/>
            <person name="Jen D."/>
            <person name="Larson L."/>
            <person name="Lewis B."/>
            <person name="Mehta T."/>
            <person name="Park D."/>
            <person name="Pearson M."/>
            <person name="Roberts A."/>
            <person name="Saif S."/>
            <person name="Shea T."/>
            <person name="Shenoy N."/>
            <person name="Sisk P."/>
            <person name="Stolte C."/>
            <person name="Sykes S."/>
            <person name="Thomson T."/>
            <person name="Walk T."/>
            <person name="White J."/>
            <person name="Yandava C."/>
            <person name="Izard J."/>
            <person name="Baranova O.V."/>
            <person name="Blanton J.M."/>
            <person name="Tanner A.C."/>
            <person name="Dewhirst F.E."/>
            <person name="Haas B."/>
            <person name="Nusbaum C."/>
            <person name="Birren B."/>
        </authorList>
    </citation>
    <scope>NUCLEOTIDE SEQUENCE [LARGE SCALE GENOMIC DNA]</scope>
    <source>
        <strain evidence="5">1-1 BBBD Race 1</strain>
    </source>
</reference>
<organism evidence="5">
    <name type="scientific">Puccinia triticina (isolate 1-1 / race 1 (BBBD))</name>
    <name type="common">Brown leaf rust fungus</name>
    <dbReference type="NCBI Taxonomy" id="630390"/>
    <lineage>
        <taxon>Eukaryota</taxon>
        <taxon>Fungi</taxon>
        <taxon>Dikarya</taxon>
        <taxon>Basidiomycota</taxon>
        <taxon>Pucciniomycotina</taxon>
        <taxon>Pucciniomycetes</taxon>
        <taxon>Pucciniales</taxon>
        <taxon>Pucciniaceae</taxon>
        <taxon>Puccinia</taxon>
    </lineage>
</organism>
<dbReference type="GO" id="GO:0008623">
    <property type="term" value="C:CHRAC"/>
    <property type="evidence" value="ECO:0007669"/>
    <property type="project" value="TreeGrafter"/>
</dbReference>
<dbReference type="InterPro" id="IPR009072">
    <property type="entry name" value="Histone-fold"/>
</dbReference>
<dbReference type="OrthoDB" id="636685at2759"/>
<dbReference type="AlphaFoldDB" id="A0A0C4DF17"/>
<feature type="compositionally biased region" description="Low complexity" evidence="3">
    <location>
        <begin position="1"/>
        <end position="15"/>
    </location>
</feature>
<dbReference type="GO" id="GO:0046982">
    <property type="term" value="F:protein heterodimerization activity"/>
    <property type="evidence" value="ECO:0007669"/>
    <property type="project" value="InterPro"/>
</dbReference>
<dbReference type="InterPro" id="IPR050568">
    <property type="entry name" value="Transcr_DNA_Rep_Reg"/>
</dbReference>
<dbReference type="Gene3D" id="1.10.20.10">
    <property type="entry name" value="Histone, subunit A"/>
    <property type="match status" value="1"/>
</dbReference>
<feature type="compositionally biased region" description="Acidic residues" evidence="3">
    <location>
        <begin position="22"/>
        <end position="57"/>
    </location>
</feature>
<comment type="subcellular location">
    <subcellularLocation>
        <location evidence="1">Nucleus</location>
    </subcellularLocation>
</comment>
<feature type="compositionally biased region" description="Polar residues" evidence="3">
    <location>
        <begin position="76"/>
        <end position="92"/>
    </location>
</feature>
<reference evidence="5" key="2">
    <citation type="submission" date="2016-05" db="EMBL/GenBank/DDBJ databases">
        <title>Comparative analysis highlights variable genome content of wheat rusts and divergence of the mating loci.</title>
        <authorList>
            <person name="Cuomo C.A."/>
            <person name="Bakkeren G."/>
            <person name="Szabo L."/>
            <person name="Khalil H."/>
            <person name="Joly D."/>
            <person name="Goldberg J."/>
            <person name="Young S."/>
            <person name="Zeng Q."/>
            <person name="Fellers J."/>
        </authorList>
    </citation>
    <scope>NUCLEOTIDE SEQUENCE [LARGE SCALE GENOMIC DNA]</scope>
    <source>
        <strain evidence="5">1-1 BBBD Race 1</strain>
    </source>
</reference>
<dbReference type="FunFam" id="1.10.20.10:FF:000137">
    <property type="entry name" value="DNA polymerase epsilon p12 subunit"/>
    <property type="match status" value="1"/>
</dbReference>
<evidence type="ECO:0000256" key="2">
    <source>
        <dbReference type="ARBA" id="ARBA00023242"/>
    </source>
</evidence>
<evidence type="ECO:0000256" key="1">
    <source>
        <dbReference type="ARBA" id="ARBA00004123"/>
    </source>
</evidence>
<dbReference type="VEuPathDB" id="FungiDB:PTTG_08506"/>
<keyword evidence="2" id="KW-0539">Nucleus</keyword>
<protein>
    <submittedName>
        <fullName evidence="6">CBFD_NFYB_HMF domain-containing protein</fullName>
    </submittedName>
</protein>
<dbReference type="CDD" id="cd23645">
    <property type="entry name" value="HFD_Dpb3-like"/>
    <property type="match status" value="1"/>
</dbReference>
<dbReference type="EnsemblFungi" id="PTTG_08506-t43_1">
    <property type="protein sequence ID" value="PTTG_08506-t43_1-p1"/>
    <property type="gene ID" value="PTTG_08506"/>
</dbReference>
<dbReference type="Pfam" id="PF00808">
    <property type="entry name" value="CBFD_NFYB_HMF"/>
    <property type="match status" value="1"/>
</dbReference>
<dbReference type="PANTHER" id="PTHR10252">
    <property type="entry name" value="HISTONE-LIKE TRANSCRIPTION FACTOR CCAAT-RELATED"/>
    <property type="match status" value="1"/>
</dbReference>
<name>A0A0C4DF17_PUCT1</name>
<dbReference type="STRING" id="630390.A0A0C4DF17"/>
<feature type="domain" description="Transcription factor CBF/NF-Y/archaeal histone" evidence="4">
    <location>
        <begin position="109"/>
        <end position="171"/>
    </location>
</feature>
<feature type="compositionally biased region" description="Basic and acidic residues" evidence="3">
    <location>
        <begin position="238"/>
        <end position="254"/>
    </location>
</feature>
<evidence type="ECO:0000313" key="7">
    <source>
        <dbReference type="Proteomes" id="UP000005240"/>
    </source>
</evidence>
<evidence type="ECO:0000313" key="5">
    <source>
        <dbReference type="EMBL" id="OAV96696.1"/>
    </source>
</evidence>
<evidence type="ECO:0000313" key="6">
    <source>
        <dbReference type="EnsemblFungi" id="PTTG_08506-t43_1-p1"/>
    </source>
</evidence>
<accession>A0A0C4DF17</accession>
<dbReference type="SUPFAM" id="SSF47113">
    <property type="entry name" value="Histone-fold"/>
    <property type="match status" value="1"/>
</dbReference>
<dbReference type="OMA" id="AGAHRAX"/>
<feature type="compositionally biased region" description="Polar residues" evidence="3">
    <location>
        <begin position="226"/>
        <end position="237"/>
    </location>
</feature>